<dbReference type="CDD" id="cd12797">
    <property type="entry name" value="M23_peptidase"/>
    <property type="match status" value="1"/>
</dbReference>
<keyword evidence="3" id="KW-1185">Reference proteome</keyword>
<dbReference type="RefSeq" id="WP_067471392.1">
    <property type="nucleotide sequence ID" value="NZ_CP015961.1"/>
</dbReference>
<proteinExistence type="predicted"/>
<evidence type="ECO:0000259" key="1">
    <source>
        <dbReference type="Pfam" id="PF01551"/>
    </source>
</evidence>
<evidence type="ECO:0000313" key="2">
    <source>
        <dbReference type="EMBL" id="ANI92364.1"/>
    </source>
</evidence>
<protein>
    <submittedName>
        <fullName evidence="2">SPBc2 prophage-derived uncharacterized transglycosy lase YomI</fullName>
    </submittedName>
</protein>
<evidence type="ECO:0000313" key="3">
    <source>
        <dbReference type="Proteomes" id="UP000186104"/>
    </source>
</evidence>
<reference evidence="2 3" key="1">
    <citation type="submission" date="2016-06" db="EMBL/GenBank/DDBJ databases">
        <title>Complete genome sequence of a saline-alkali tolerant type strain Dietzia timorensis ID05-A0528T.</title>
        <authorList>
            <person name="Wu X."/>
        </authorList>
    </citation>
    <scope>NUCLEOTIDE SEQUENCE [LARGE SCALE GENOMIC DNA]</scope>
    <source>
        <strain evidence="2 3">ID05-A0528</strain>
    </source>
</reference>
<dbReference type="PANTHER" id="PTHR21666">
    <property type="entry name" value="PEPTIDASE-RELATED"/>
    <property type="match status" value="1"/>
</dbReference>
<dbReference type="AlphaFoldDB" id="A0A173LLA2"/>
<dbReference type="Pfam" id="PF01551">
    <property type="entry name" value="Peptidase_M23"/>
    <property type="match status" value="1"/>
</dbReference>
<dbReference type="Gene3D" id="2.70.70.10">
    <property type="entry name" value="Glucose Permease (Domain IIA)"/>
    <property type="match status" value="1"/>
</dbReference>
<dbReference type="SUPFAM" id="SSF51261">
    <property type="entry name" value="Duplicated hybrid motif"/>
    <property type="match status" value="1"/>
</dbReference>
<accession>A0A173LLA2</accession>
<feature type="domain" description="M23ase beta-sheet core" evidence="1">
    <location>
        <begin position="140"/>
        <end position="231"/>
    </location>
</feature>
<dbReference type="InterPro" id="IPR011055">
    <property type="entry name" value="Dup_hybrid_motif"/>
</dbReference>
<dbReference type="Proteomes" id="UP000186104">
    <property type="component" value="Chromosome"/>
</dbReference>
<organism evidence="2 3">
    <name type="scientific">Dietzia timorensis</name>
    <dbReference type="NCBI Taxonomy" id="499555"/>
    <lineage>
        <taxon>Bacteria</taxon>
        <taxon>Bacillati</taxon>
        <taxon>Actinomycetota</taxon>
        <taxon>Actinomycetes</taxon>
        <taxon>Mycobacteriales</taxon>
        <taxon>Dietziaceae</taxon>
        <taxon>Dietzia</taxon>
    </lineage>
</organism>
<gene>
    <name evidence="2" type="ORF">BJL86_1587</name>
</gene>
<dbReference type="STRING" id="499555.BJL86_1587"/>
<dbReference type="PANTHER" id="PTHR21666:SF270">
    <property type="entry name" value="MUREIN HYDROLASE ACTIVATOR ENVC"/>
    <property type="match status" value="1"/>
</dbReference>
<dbReference type="KEGG" id="dtm:BJL86_1587"/>
<dbReference type="InterPro" id="IPR050570">
    <property type="entry name" value="Cell_wall_metabolism_enzyme"/>
</dbReference>
<name>A0A173LLA2_9ACTN</name>
<dbReference type="GO" id="GO:0004222">
    <property type="term" value="F:metalloendopeptidase activity"/>
    <property type="evidence" value="ECO:0007669"/>
    <property type="project" value="TreeGrafter"/>
</dbReference>
<dbReference type="InterPro" id="IPR016047">
    <property type="entry name" value="M23ase_b-sheet_dom"/>
</dbReference>
<sequence length="246" mass="24794">MNHNPNAVTVTELVARVGGASHVGSARRHAKGAAAGRGRTTAGIVAGAAIAGGAAIAAAPLASAQSSELPANDQIQQLATQVVNDGLGDQLAPVVDQYGEYADVAGVDLGSFGAALPGGAAHAPTVGAVTSSFGPRWGTFTNGTDFGAPIGTPLYAAKSGVIEEAGPASGYGLWIRIRTDEGELLEYGHNNENFVQKGQRVQAGDVIGTVGNRGDSTGPHLHFGVQDASGNWTDPVPWLARNGVIV</sequence>
<dbReference type="EMBL" id="CP015961">
    <property type="protein sequence ID" value="ANI92364.1"/>
    <property type="molecule type" value="Genomic_DNA"/>
</dbReference>